<dbReference type="SUPFAM" id="SSF48366">
    <property type="entry name" value="Ras GEF"/>
    <property type="match status" value="1"/>
</dbReference>
<dbReference type="PROSITE" id="PS50212">
    <property type="entry name" value="RASGEF_NTER"/>
    <property type="match status" value="1"/>
</dbReference>
<dbReference type="CDD" id="cd06224">
    <property type="entry name" value="REM"/>
    <property type="match status" value="1"/>
</dbReference>
<dbReference type="PROSITE" id="PS51377">
    <property type="entry name" value="KIND"/>
    <property type="match status" value="2"/>
</dbReference>
<feature type="region of interest" description="Disordered" evidence="4">
    <location>
        <begin position="706"/>
        <end position="737"/>
    </location>
</feature>
<accession>A0A6P7JSG7</accession>
<evidence type="ECO:0000259" key="6">
    <source>
        <dbReference type="PROSITE" id="PS50212"/>
    </source>
</evidence>
<dbReference type="GeneID" id="114447670"/>
<dbReference type="PANTHER" id="PTHR21560">
    <property type="entry name" value="VERY KIND PROTEIN"/>
    <property type="match status" value="1"/>
</dbReference>
<dbReference type="InterPro" id="IPR001895">
    <property type="entry name" value="RASGEF_cat_dom"/>
</dbReference>
<dbReference type="FunFam" id="1.10.510.10:FF:000529">
    <property type="entry name" value="Kinase non-catalytic C-lobe domain-containing 1"/>
    <property type="match status" value="1"/>
</dbReference>
<dbReference type="Proteomes" id="UP000515145">
    <property type="component" value="Chromosome 15"/>
</dbReference>
<dbReference type="PROSITE" id="PS50009">
    <property type="entry name" value="RASGEF_CAT"/>
    <property type="match status" value="1"/>
</dbReference>
<dbReference type="GO" id="GO:0007264">
    <property type="term" value="P:small GTPase-mediated signal transduction"/>
    <property type="evidence" value="ECO:0007669"/>
    <property type="project" value="InterPro"/>
</dbReference>
<feature type="compositionally biased region" description="Polar residues" evidence="4">
    <location>
        <begin position="1516"/>
        <end position="1526"/>
    </location>
</feature>
<dbReference type="Pfam" id="PF00617">
    <property type="entry name" value="RasGEF"/>
    <property type="match status" value="1"/>
</dbReference>
<evidence type="ECO:0000256" key="2">
    <source>
        <dbReference type="ARBA" id="ARBA00022737"/>
    </source>
</evidence>
<feature type="region of interest" description="Disordered" evidence="4">
    <location>
        <begin position="1497"/>
        <end position="1526"/>
    </location>
</feature>
<evidence type="ECO:0000256" key="1">
    <source>
        <dbReference type="ARBA" id="ARBA00022658"/>
    </source>
</evidence>
<keyword evidence="9" id="KW-0808">Transferase</keyword>
<dbReference type="GO" id="GO:0016301">
    <property type="term" value="F:kinase activity"/>
    <property type="evidence" value="ECO:0007669"/>
    <property type="project" value="UniProtKB-KW"/>
</dbReference>
<reference evidence="9" key="1">
    <citation type="submission" date="2025-08" db="UniProtKB">
        <authorList>
            <consortium name="RefSeq"/>
        </authorList>
    </citation>
    <scope>IDENTIFICATION</scope>
</reference>
<feature type="region of interest" description="Disordered" evidence="4">
    <location>
        <begin position="1"/>
        <end position="27"/>
    </location>
</feature>
<dbReference type="InterPro" id="IPR011009">
    <property type="entry name" value="Kinase-like_dom_sf"/>
</dbReference>
<dbReference type="GO" id="GO:0043025">
    <property type="term" value="C:neuronal cell body"/>
    <property type="evidence" value="ECO:0007669"/>
    <property type="project" value="TreeGrafter"/>
</dbReference>
<dbReference type="Gene3D" id="1.20.870.10">
    <property type="entry name" value="Son of sevenless (SoS) protein Chain: S domain 1"/>
    <property type="match status" value="1"/>
</dbReference>
<feature type="domain" description="KIND" evidence="7">
    <location>
        <begin position="38"/>
        <end position="218"/>
    </location>
</feature>
<keyword evidence="1 3" id="KW-0344">Guanine-nucleotide releasing factor</keyword>
<protein>
    <submittedName>
        <fullName evidence="9">Kinase non-catalytic C-lobe domain-containing protein 1</fullName>
    </submittedName>
</protein>
<proteinExistence type="predicted"/>
<feature type="compositionally biased region" description="Basic and acidic residues" evidence="4">
    <location>
        <begin position="15"/>
        <end position="27"/>
    </location>
</feature>
<dbReference type="RefSeq" id="XP_028279860.1">
    <property type="nucleotide sequence ID" value="XM_028424059.1"/>
</dbReference>
<feature type="region of interest" description="Disordered" evidence="4">
    <location>
        <begin position="1022"/>
        <end position="1103"/>
    </location>
</feature>
<keyword evidence="9" id="KW-0418">Kinase</keyword>
<dbReference type="InterPro" id="IPR023578">
    <property type="entry name" value="Ras_GEF_dom_sf"/>
</dbReference>
<evidence type="ECO:0000256" key="3">
    <source>
        <dbReference type="PROSITE-ProRule" id="PRU00168"/>
    </source>
</evidence>
<dbReference type="GO" id="GO:0048814">
    <property type="term" value="P:regulation of dendrite morphogenesis"/>
    <property type="evidence" value="ECO:0007669"/>
    <property type="project" value="TreeGrafter"/>
</dbReference>
<feature type="domain" description="KIND" evidence="7">
    <location>
        <begin position="449"/>
        <end position="613"/>
    </location>
</feature>
<evidence type="ECO:0000259" key="5">
    <source>
        <dbReference type="PROSITE" id="PS50009"/>
    </source>
</evidence>
<organism evidence="8 9">
    <name type="scientific">Parambassis ranga</name>
    <name type="common">Indian glassy fish</name>
    <dbReference type="NCBI Taxonomy" id="210632"/>
    <lineage>
        <taxon>Eukaryota</taxon>
        <taxon>Metazoa</taxon>
        <taxon>Chordata</taxon>
        <taxon>Craniata</taxon>
        <taxon>Vertebrata</taxon>
        <taxon>Euteleostomi</taxon>
        <taxon>Actinopterygii</taxon>
        <taxon>Neopterygii</taxon>
        <taxon>Teleostei</taxon>
        <taxon>Neoteleostei</taxon>
        <taxon>Acanthomorphata</taxon>
        <taxon>Ovalentaria</taxon>
        <taxon>Ambassidae</taxon>
        <taxon>Parambassis</taxon>
    </lineage>
</organism>
<feature type="domain" description="Ras-GEF" evidence="5">
    <location>
        <begin position="1462"/>
        <end position="1715"/>
    </location>
</feature>
<feature type="region of interest" description="Disordered" evidence="4">
    <location>
        <begin position="814"/>
        <end position="857"/>
    </location>
</feature>
<name>A0A6P7JSG7_9TELE</name>
<dbReference type="Gene3D" id="1.10.840.10">
    <property type="entry name" value="Ras guanine-nucleotide exchange factors catalytic domain"/>
    <property type="match status" value="1"/>
</dbReference>
<feature type="compositionally biased region" description="Basic and acidic residues" evidence="4">
    <location>
        <begin position="232"/>
        <end position="242"/>
    </location>
</feature>
<dbReference type="InterPro" id="IPR029899">
    <property type="entry name" value="KNDC1"/>
</dbReference>
<keyword evidence="8" id="KW-1185">Reference proteome</keyword>
<dbReference type="InterPro" id="IPR011019">
    <property type="entry name" value="KIND_dom"/>
</dbReference>
<dbReference type="InterPro" id="IPR000651">
    <property type="entry name" value="Ras-like_Gua-exchang_fac_N"/>
</dbReference>
<feature type="region of interest" description="Disordered" evidence="4">
    <location>
        <begin position="227"/>
        <end position="247"/>
    </location>
</feature>
<feature type="domain" description="N-terminal Ras-GEF" evidence="6">
    <location>
        <begin position="1251"/>
        <end position="1376"/>
    </location>
</feature>
<feature type="compositionally biased region" description="Low complexity" evidence="4">
    <location>
        <begin position="723"/>
        <end position="737"/>
    </location>
</feature>
<evidence type="ECO:0000259" key="7">
    <source>
        <dbReference type="PROSITE" id="PS51377"/>
    </source>
</evidence>
<dbReference type="InterPro" id="IPR036964">
    <property type="entry name" value="RASGEF_cat_dom_sf"/>
</dbReference>
<dbReference type="GO" id="GO:0030425">
    <property type="term" value="C:dendrite"/>
    <property type="evidence" value="ECO:0007669"/>
    <property type="project" value="TreeGrafter"/>
</dbReference>
<dbReference type="PANTHER" id="PTHR21560:SF0">
    <property type="entry name" value="KINASE NON-CATALYTIC C-LOBE DOMAIN-CONTAINING PROTEIN 1"/>
    <property type="match status" value="1"/>
</dbReference>
<dbReference type="GO" id="GO:0005085">
    <property type="term" value="F:guanyl-nucleotide exchange factor activity"/>
    <property type="evidence" value="ECO:0007669"/>
    <property type="project" value="UniProtKB-KW"/>
</dbReference>
<dbReference type="SUPFAM" id="SSF56112">
    <property type="entry name" value="Protein kinase-like (PK-like)"/>
    <property type="match status" value="2"/>
</dbReference>
<evidence type="ECO:0000256" key="4">
    <source>
        <dbReference type="SAM" id="MobiDB-lite"/>
    </source>
</evidence>
<gene>
    <name evidence="9" type="primary">kndc1</name>
</gene>
<evidence type="ECO:0000313" key="8">
    <source>
        <dbReference type="Proteomes" id="UP000515145"/>
    </source>
</evidence>
<dbReference type="SMART" id="SM00750">
    <property type="entry name" value="KIND"/>
    <property type="match status" value="2"/>
</dbReference>
<dbReference type="OrthoDB" id="10254377at2759"/>
<dbReference type="GO" id="GO:0032045">
    <property type="term" value="C:guanyl-nucleotide exchange factor complex"/>
    <property type="evidence" value="ECO:0007669"/>
    <property type="project" value="TreeGrafter"/>
</dbReference>
<dbReference type="CTD" id="85442"/>
<dbReference type="Pfam" id="PF16474">
    <property type="entry name" value="KIND"/>
    <property type="match status" value="1"/>
</dbReference>
<sequence length="1744" mass="192778">METSGIDAAETYAGKAEDRDGYSDQEHLPPLLEDEENVSLADILSLRDSCLSEEEVWAVCAECVLALQSIRPSHLFHTLCITPDTLAFNAHGNVCFMEQLSDDPEGSFVPPEFDNTGSTFEGHVYSLGSTLSAALNFVIEPELEADLGEEVQKLLEQMQEERPEDRPLLQDILSLAEAQLSHTSSAAVCRKLSSVGRRVLSIESVSNFQDDREGSWEARWQHSRPGCFPKRLSSDDDTKDLPDSSVKANGLSRQQLCRGWDSSLWAEDMENFEGDGMSLTDEMDCRSHNSSPVRRRAQQRLNRVRGALNRSCSVPDSNNPPSCLSPPAHGDISVPVSDLTEIGAEEHLSCRSVWSNRLQRLNRGKSCESYPHCSAEDCGGGSEAADETLYIEETDTEQLSDDCVQDLDSSCQNLEPEQDSSGRNSLYIPNNHMTKSMLCLNEESQDEWISLRELLTRCGRRLTISELWALCYTCLSSLQTYIDFPAYLCLDTVYVGCEGEVLFLKPRNIGPRDEFYLAPEYQEHGIVTEKVCVYGVAAILWAAAKFSLSPNQKLAMPRKLKRLLLEMAKRTPIERPTIVMAKKSCRDYLSRQGTNAEAVWSKLIGRVHPPVSKCSDAAAECHQLSSEDSESNDSGFVPMATESRLAPVPGPVPHSYPVSKELQLPEAFTSTATHFTPIVLTSEGGVEEEESRRVGATFEGTVDGLTKSSDDMVDTPPSDHRTVQTSSLTSSSTTLVDSSSALPDISRLEVSLPPPSPSDLSGCGVFNNYLFRQDPTTGRLSLVPVQLRGPESLPGLDIDLSLVPKPLQELIAGPESEGLSVAARPGPHKRDNSSVISDTPQEHRSYSKQTNPRLPGEPESIFLRVHPALQEVIDLLKGEFSLDGYLDNRHEDVVMGEYIFSLKDLRYQAFASVVKERFCHLYWEEDLLAVLHCLVNCSPSELAANEQPPSKAVERAALTPPVISAVWKGKREVCLHSCLDLNGNIHTSGPVAVDSWEGTEARLSHGDPEAAFGDFELRSEEDRMEGVNANSSDSGPMEGGDHSAGGSDESPSEAECLSGREGALVGARDEQMSPDCSDDMEDSDSVASERLLSPGSRAEGSGLTSGPSWALAFFGEDCSSPEVIQYTVNLGQHTGSPCLDVKTQELQQQLIIETRNLKKTRNFYQKLIQQERKNKGSDSKLMISKLKSQLEELRSKVVFLDSVKKYLEILSMEQWGLEVSLLPSLAVSGADSLDLQSSEDPSVLSFGSGKGKSTLQSGSPLGLMAYLYARNAAVEGYIQQFLYTYRYFCTPEQLLQFIMDKFISAAREGPDMSGDSERVFHRSLDVLQFWITDCKSVDFTVKPSLVDMLENFINTEVIPIDSRGEALLAALHSSHSMTSSQLRGSLISFDEDDDSACLHSSTEDLGRKWRISRMVEPSASKEKAFSIAAALPVPCYGSLMDDLSNVCLHSEERLPFSQSEQSAQHVAQQLTLLQQEMFQGCHPVHFLNSRMQGVRDKVSTPNKNVSQHIPPAEGSSAPSHEGTTPSDSFLQRLLTYSDSVTNWVAAEIVICDSVKTQAALLTKYLWIGKHCYESRNFATAMQVLGGLENVIVRQLPAWKHLASKVCEILEELRAVQVFLKSDDLCLMGGEQTRKRPTLPSAHILAMHVQQLEIGAFTLTTGAYKWTKLRRIAKVVSQVHAFQEVAYPYSPDRDLQAYLRRRIARLATSDIHLLAADNDANFQQSSERQSRRIQDTLRRVKATFQ</sequence>
<evidence type="ECO:0000313" key="9">
    <source>
        <dbReference type="RefSeq" id="XP_028279860.1"/>
    </source>
</evidence>
<dbReference type="SMART" id="SM00147">
    <property type="entry name" value="RasGEF"/>
    <property type="match status" value="1"/>
</dbReference>
<keyword evidence="2" id="KW-0677">Repeat</keyword>
<dbReference type="Gene3D" id="1.10.510.10">
    <property type="entry name" value="Transferase(Phosphotransferase) domain 1"/>
    <property type="match status" value="2"/>
</dbReference>
<dbReference type="InParanoid" id="A0A6P7JSG7"/>
<dbReference type="Pfam" id="PF00618">
    <property type="entry name" value="RasGEF_N"/>
    <property type="match status" value="1"/>
</dbReference>